<evidence type="ECO:0000256" key="1">
    <source>
        <dbReference type="SAM" id="Phobius"/>
    </source>
</evidence>
<evidence type="ECO:0000313" key="2">
    <source>
        <dbReference type="EMBL" id="GFP88832.1"/>
    </source>
</evidence>
<reference evidence="2" key="1">
    <citation type="submission" date="2020-07" db="EMBL/GenBank/DDBJ databases">
        <title>Ethylene signaling mediates host invasion by parasitic plants.</title>
        <authorList>
            <person name="Yoshida S."/>
        </authorList>
    </citation>
    <scope>NUCLEOTIDE SEQUENCE</scope>
    <source>
        <strain evidence="2">Okayama</strain>
    </source>
</reference>
<dbReference type="AlphaFoldDB" id="A0A830BS46"/>
<comment type="caution">
    <text evidence="2">The sequence shown here is derived from an EMBL/GenBank/DDBJ whole genome shotgun (WGS) entry which is preliminary data.</text>
</comment>
<feature type="transmembrane region" description="Helical" evidence="1">
    <location>
        <begin position="43"/>
        <end position="70"/>
    </location>
</feature>
<dbReference type="EMBL" id="BMAC01000173">
    <property type="protein sequence ID" value="GFP88832.1"/>
    <property type="molecule type" value="Genomic_DNA"/>
</dbReference>
<sequence>MNSQNFLLPKISFGNERNPKSIDGSGEVPASEYKLIESSISGIIFLGVPYMNLFKLSLLLLIRGFLLIVINEN</sequence>
<keyword evidence="3" id="KW-1185">Reference proteome</keyword>
<organism evidence="2 3">
    <name type="scientific">Phtheirospermum japonicum</name>
    <dbReference type="NCBI Taxonomy" id="374723"/>
    <lineage>
        <taxon>Eukaryota</taxon>
        <taxon>Viridiplantae</taxon>
        <taxon>Streptophyta</taxon>
        <taxon>Embryophyta</taxon>
        <taxon>Tracheophyta</taxon>
        <taxon>Spermatophyta</taxon>
        <taxon>Magnoliopsida</taxon>
        <taxon>eudicotyledons</taxon>
        <taxon>Gunneridae</taxon>
        <taxon>Pentapetalae</taxon>
        <taxon>asterids</taxon>
        <taxon>lamiids</taxon>
        <taxon>Lamiales</taxon>
        <taxon>Orobanchaceae</taxon>
        <taxon>Orobanchaceae incertae sedis</taxon>
        <taxon>Phtheirospermum</taxon>
    </lineage>
</organism>
<gene>
    <name evidence="2" type="ORF">PHJA_001026900</name>
</gene>
<keyword evidence="1" id="KW-0472">Membrane</keyword>
<protein>
    <submittedName>
        <fullName evidence="2">ATP synthase subunit alpha chloroplastic</fullName>
    </submittedName>
</protein>
<name>A0A830BS46_9LAMI</name>
<proteinExistence type="predicted"/>
<dbReference type="Proteomes" id="UP000653305">
    <property type="component" value="Unassembled WGS sequence"/>
</dbReference>
<accession>A0A830BS46</accession>
<evidence type="ECO:0000313" key="3">
    <source>
        <dbReference type="Proteomes" id="UP000653305"/>
    </source>
</evidence>
<keyword evidence="1" id="KW-1133">Transmembrane helix</keyword>
<keyword evidence="1" id="KW-0812">Transmembrane</keyword>